<dbReference type="EMBL" id="JACXAE010000110">
    <property type="protein sequence ID" value="MBD2777353.1"/>
    <property type="molecule type" value="Genomic_DNA"/>
</dbReference>
<accession>A0A8J6XM31</accession>
<evidence type="ECO:0000313" key="2">
    <source>
        <dbReference type="Proteomes" id="UP000629098"/>
    </source>
</evidence>
<name>A0A8J6XM31_9CYAN</name>
<dbReference type="Gene3D" id="2.60.120.620">
    <property type="entry name" value="q2cbj1_9rhob like domain"/>
    <property type="match status" value="1"/>
</dbReference>
<gene>
    <name evidence="1" type="ORF">ICL16_36225</name>
</gene>
<sequence length="280" mass="32180">MQSLLANVKKSDIFTEPFPHIVITDALDSEICSRLIDEFPPLNIITEGVEFSSNERFSYSAHKVLSNSQISELWREFVKVQTSQVFFAQFVSLFGEYIQQIYPDFEQNIQSIQTLTSGIRYVDEFPNVDVLLDAQICVNAPVISKPSLIKQAHVDRRQVLFAGLYYLRRPEDQSTGGDLEIYQFKNGKAYGFNNQFIDDKYVELVKTVKYDSNVLVLFLNSIQSLHGVTVRSVTDSPRCFLNLVGEVKQHLFDWTFYQERKSWTDQLAAKMSKVLSLASR</sequence>
<evidence type="ECO:0000313" key="1">
    <source>
        <dbReference type="EMBL" id="MBD2777353.1"/>
    </source>
</evidence>
<reference evidence="1" key="1">
    <citation type="submission" date="2020-09" db="EMBL/GenBank/DDBJ databases">
        <title>Iningainema tapete sp. nov. (Scytonemataceae, Cyanobacteria) from greenhouses in central Florida (USA) produces two types of nodularin with biosynthetic potential for microcystin-LR and anabaenopeptins.</title>
        <authorList>
            <person name="Berthold D.E."/>
            <person name="Lefler F.W."/>
            <person name="Huang I.-S."/>
            <person name="Abdulla H."/>
            <person name="Zimba P.V."/>
            <person name="Laughinghouse H.D. IV."/>
        </authorList>
    </citation>
    <scope>NUCLEOTIDE SEQUENCE</scope>
    <source>
        <strain evidence="1">BLCCT55</strain>
    </source>
</reference>
<comment type="caution">
    <text evidence="1">The sequence shown here is derived from an EMBL/GenBank/DDBJ whole genome shotgun (WGS) entry which is preliminary data.</text>
</comment>
<keyword evidence="2" id="KW-1185">Reference proteome</keyword>
<dbReference type="RefSeq" id="WP_190836425.1">
    <property type="nucleotide sequence ID" value="NZ_CAWPPI010000110.1"/>
</dbReference>
<protein>
    <submittedName>
        <fullName evidence="1">Uncharacterized protein</fullName>
    </submittedName>
</protein>
<organism evidence="1 2">
    <name type="scientific">Iningainema tapete BLCC-T55</name>
    <dbReference type="NCBI Taxonomy" id="2748662"/>
    <lineage>
        <taxon>Bacteria</taxon>
        <taxon>Bacillati</taxon>
        <taxon>Cyanobacteriota</taxon>
        <taxon>Cyanophyceae</taxon>
        <taxon>Nostocales</taxon>
        <taxon>Scytonemataceae</taxon>
        <taxon>Iningainema tapete</taxon>
    </lineage>
</organism>
<proteinExistence type="predicted"/>
<dbReference type="Proteomes" id="UP000629098">
    <property type="component" value="Unassembled WGS sequence"/>
</dbReference>
<dbReference type="AlphaFoldDB" id="A0A8J6XM31"/>